<feature type="compositionally biased region" description="Pro residues" evidence="1">
    <location>
        <begin position="207"/>
        <end position="217"/>
    </location>
</feature>
<proteinExistence type="predicted"/>
<evidence type="ECO:0000256" key="1">
    <source>
        <dbReference type="SAM" id="MobiDB-lite"/>
    </source>
</evidence>
<keyword evidence="2" id="KW-1133">Transmembrane helix</keyword>
<dbReference type="AlphaFoldDB" id="A0A1I7K941"/>
<evidence type="ECO:0000313" key="3">
    <source>
        <dbReference type="EMBL" id="SFU93973.1"/>
    </source>
</evidence>
<evidence type="ECO:0000313" key="4">
    <source>
        <dbReference type="Proteomes" id="UP000199391"/>
    </source>
</evidence>
<feature type="region of interest" description="Disordered" evidence="1">
    <location>
        <begin position="201"/>
        <end position="236"/>
    </location>
</feature>
<feature type="transmembrane region" description="Helical" evidence="2">
    <location>
        <begin position="59"/>
        <end position="83"/>
    </location>
</feature>
<keyword evidence="2" id="KW-0472">Membrane</keyword>
<evidence type="ECO:0000256" key="2">
    <source>
        <dbReference type="SAM" id="Phobius"/>
    </source>
</evidence>
<dbReference type="EMBL" id="FPBO01000015">
    <property type="protein sequence ID" value="SFU93973.1"/>
    <property type="molecule type" value="Genomic_DNA"/>
</dbReference>
<gene>
    <name evidence="3" type="ORF">SAMN05216552_1015125</name>
</gene>
<keyword evidence="2" id="KW-0812">Transmembrane</keyword>
<reference evidence="4" key="1">
    <citation type="submission" date="2016-10" db="EMBL/GenBank/DDBJ databases">
        <authorList>
            <person name="Varghese N."/>
            <person name="Submissions S."/>
        </authorList>
    </citation>
    <scope>NUCLEOTIDE SEQUENCE [LARGE SCALE GENOMIC DNA]</scope>
    <source>
        <strain evidence="4">CGMCC 1.11014</strain>
    </source>
</reference>
<dbReference type="Proteomes" id="UP000199391">
    <property type="component" value="Unassembled WGS sequence"/>
</dbReference>
<name>A0A1I7K941_9BURK</name>
<sequence length="236" mass="26744">MSRMDRKQLLEHYEKQYIHEIESREKLNARVQNPLTIIVAFVGALSFLLQNYGHPGFNLISISFISLFTLSVIAVMVALYFFIKAWHGNHYRFMPSASTNETHRIALQEYYTTHGDGATQAIDKFDDYLMEHYIKYASFNSQCNDKRSLNIHHANGFIIIATGFAFFSFLVFYFGDLDKAKQSKAVEVSIVTPIILKGALMPNDRVTPPPPPPPPPAREIKEGVRPSAPPPKPNGK</sequence>
<feature type="compositionally biased region" description="Pro residues" evidence="1">
    <location>
        <begin position="227"/>
        <end position="236"/>
    </location>
</feature>
<feature type="transmembrane region" description="Helical" evidence="2">
    <location>
        <begin position="156"/>
        <end position="175"/>
    </location>
</feature>
<accession>A0A1I7K941</accession>
<organism evidence="3 4">
    <name type="scientific">Pseudoduganella namucuonensis</name>
    <dbReference type="NCBI Taxonomy" id="1035707"/>
    <lineage>
        <taxon>Bacteria</taxon>
        <taxon>Pseudomonadati</taxon>
        <taxon>Pseudomonadota</taxon>
        <taxon>Betaproteobacteria</taxon>
        <taxon>Burkholderiales</taxon>
        <taxon>Oxalobacteraceae</taxon>
        <taxon>Telluria group</taxon>
        <taxon>Pseudoduganella</taxon>
    </lineage>
</organism>
<keyword evidence="4" id="KW-1185">Reference proteome</keyword>
<protein>
    <submittedName>
        <fullName evidence="3">Uncharacterized protein</fullName>
    </submittedName>
</protein>
<feature type="transmembrane region" description="Helical" evidence="2">
    <location>
        <begin position="34"/>
        <end position="53"/>
    </location>
</feature>